<dbReference type="OrthoDB" id="3253684at2759"/>
<proteinExistence type="predicted"/>
<evidence type="ECO:0000313" key="1">
    <source>
        <dbReference type="EMBL" id="KAG2104754.1"/>
    </source>
</evidence>
<comment type="caution">
    <text evidence="1">The sequence shown here is derived from an EMBL/GenBank/DDBJ whole genome shotgun (WGS) entry which is preliminary data.</text>
</comment>
<sequence>LPDQPTNSLYKNWIALIPTLVDPVLQYFGQTQGKALENIHPVISACGEPSCTPKRTTMMCL</sequence>
<gene>
    <name evidence="1" type="ORF">F5147DRAFT_541773</name>
</gene>
<dbReference type="GeneID" id="64692509"/>
<dbReference type="Proteomes" id="UP000823399">
    <property type="component" value="Unassembled WGS sequence"/>
</dbReference>
<feature type="non-terminal residue" evidence="1">
    <location>
        <position position="1"/>
    </location>
</feature>
<evidence type="ECO:0000313" key="2">
    <source>
        <dbReference type="Proteomes" id="UP000823399"/>
    </source>
</evidence>
<protein>
    <submittedName>
        <fullName evidence="1">Uncharacterized protein</fullName>
    </submittedName>
</protein>
<dbReference type="EMBL" id="JABBWM010000040">
    <property type="protein sequence ID" value="KAG2104754.1"/>
    <property type="molecule type" value="Genomic_DNA"/>
</dbReference>
<organism evidence="1 2">
    <name type="scientific">Suillus discolor</name>
    <dbReference type="NCBI Taxonomy" id="1912936"/>
    <lineage>
        <taxon>Eukaryota</taxon>
        <taxon>Fungi</taxon>
        <taxon>Dikarya</taxon>
        <taxon>Basidiomycota</taxon>
        <taxon>Agaricomycotina</taxon>
        <taxon>Agaricomycetes</taxon>
        <taxon>Agaricomycetidae</taxon>
        <taxon>Boletales</taxon>
        <taxon>Suillineae</taxon>
        <taxon>Suillaceae</taxon>
        <taxon>Suillus</taxon>
    </lineage>
</organism>
<feature type="non-terminal residue" evidence="1">
    <location>
        <position position="61"/>
    </location>
</feature>
<dbReference type="AlphaFoldDB" id="A0A9P7JS24"/>
<reference evidence="1" key="1">
    <citation type="journal article" date="2020" name="New Phytol.">
        <title>Comparative genomics reveals dynamic genome evolution in host specialist ectomycorrhizal fungi.</title>
        <authorList>
            <person name="Lofgren L.A."/>
            <person name="Nguyen N.H."/>
            <person name="Vilgalys R."/>
            <person name="Ruytinx J."/>
            <person name="Liao H.L."/>
            <person name="Branco S."/>
            <person name="Kuo A."/>
            <person name="LaButti K."/>
            <person name="Lipzen A."/>
            <person name="Andreopoulos W."/>
            <person name="Pangilinan J."/>
            <person name="Riley R."/>
            <person name="Hundley H."/>
            <person name="Na H."/>
            <person name="Barry K."/>
            <person name="Grigoriev I.V."/>
            <person name="Stajich J.E."/>
            <person name="Kennedy P.G."/>
        </authorList>
    </citation>
    <scope>NUCLEOTIDE SEQUENCE</scope>
    <source>
        <strain evidence="1">FC423</strain>
    </source>
</reference>
<dbReference type="RefSeq" id="XP_041291053.1">
    <property type="nucleotide sequence ID" value="XM_041430250.1"/>
</dbReference>
<keyword evidence="2" id="KW-1185">Reference proteome</keyword>
<name>A0A9P7JS24_9AGAM</name>
<accession>A0A9P7JS24</accession>